<organism evidence="1 2">
    <name type="scientific">Acidobacterium capsulatum (strain ATCC 51196 / DSM 11244 / BCRC 80197 / JCM 7670 / NBRC 15755 / NCIMB 13165 / 161)</name>
    <dbReference type="NCBI Taxonomy" id="240015"/>
    <lineage>
        <taxon>Bacteria</taxon>
        <taxon>Pseudomonadati</taxon>
        <taxon>Acidobacteriota</taxon>
        <taxon>Terriglobia</taxon>
        <taxon>Terriglobales</taxon>
        <taxon>Acidobacteriaceae</taxon>
        <taxon>Acidobacterium</taxon>
    </lineage>
</organism>
<gene>
    <name evidence="1" type="ordered locus">ACP_1010</name>
</gene>
<dbReference type="KEGG" id="aca:ACP_1010"/>
<evidence type="ECO:0000313" key="2">
    <source>
        <dbReference type="Proteomes" id="UP000002207"/>
    </source>
</evidence>
<protein>
    <submittedName>
        <fullName evidence="1">Uncharacterized protein</fullName>
    </submittedName>
</protein>
<sequence length="55" mass="5798">MRSGCGLRCGVLYLVGAGQIGVAGECGLRVPIHQKANLLDGGEISMQRLNDGEQR</sequence>
<proteinExistence type="predicted"/>
<name>C1F3L9_ACIC5</name>
<dbReference type="Proteomes" id="UP000002207">
    <property type="component" value="Chromosome"/>
</dbReference>
<dbReference type="EMBL" id="CP001472">
    <property type="protein sequence ID" value="ACO34632.1"/>
    <property type="molecule type" value="Genomic_DNA"/>
</dbReference>
<keyword evidence="2" id="KW-1185">Reference proteome</keyword>
<evidence type="ECO:0000313" key="1">
    <source>
        <dbReference type="EMBL" id="ACO34632.1"/>
    </source>
</evidence>
<dbReference type="HOGENOM" id="CLU_3021293_0_0_0"/>
<accession>C1F3L9</accession>
<dbReference type="AlphaFoldDB" id="C1F3L9"/>
<reference evidence="1 2" key="1">
    <citation type="journal article" date="2009" name="Appl. Environ. Microbiol.">
        <title>Three genomes from the phylum Acidobacteria provide insight into the lifestyles of these microorganisms in soils.</title>
        <authorList>
            <person name="Ward N.L."/>
            <person name="Challacombe J.F."/>
            <person name="Janssen P.H."/>
            <person name="Henrissat B."/>
            <person name="Coutinho P.M."/>
            <person name="Wu M."/>
            <person name="Xie G."/>
            <person name="Haft D.H."/>
            <person name="Sait M."/>
            <person name="Badger J."/>
            <person name="Barabote R.D."/>
            <person name="Bradley B."/>
            <person name="Brettin T.S."/>
            <person name="Brinkac L.M."/>
            <person name="Bruce D."/>
            <person name="Creasy T."/>
            <person name="Daugherty S.C."/>
            <person name="Davidsen T.M."/>
            <person name="DeBoy R.T."/>
            <person name="Detter J.C."/>
            <person name="Dodson R.J."/>
            <person name="Durkin A.S."/>
            <person name="Ganapathy A."/>
            <person name="Gwinn-Giglio M."/>
            <person name="Han C.S."/>
            <person name="Khouri H."/>
            <person name="Kiss H."/>
            <person name="Kothari S.P."/>
            <person name="Madupu R."/>
            <person name="Nelson K.E."/>
            <person name="Nelson W.C."/>
            <person name="Paulsen I."/>
            <person name="Penn K."/>
            <person name="Ren Q."/>
            <person name="Rosovitz M.J."/>
            <person name="Selengut J.D."/>
            <person name="Shrivastava S."/>
            <person name="Sullivan S.A."/>
            <person name="Tapia R."/>
            <person name="Thompson L.S."/>
            <person name="Watkins K.L."/>
            <person name="Yang Q."/>
            <person name="Yu C."/>
            <person name="Zafar N."/>
            <person name="Zhou L."/>
            <person name="Kuske C.R."/>
        </authorList>
    </citation>
    <scope>NUCLEOTIDE SEQUENCE [LARGE SCALE GENOMIC DNA]</scope>
    <source>
        <strain evidence="2">ATCC 51196 / DSM 11244 / BCRC 80197 / JCM 7670 / NBRC 15755 / NCIMB 13165 / 161</strain>
    </source>
</reference>
<dbReference type="InParanoid" id="C1F3L9"/>